<organism evidence="1 2">
    <name type="scientific">Biomphalaria pfeifferi</name>
    <name type="common">Bloodfluke planorb</name>
    <name type="synonym">Freshwater snail</name>
    <dbReference type="NCBI Taxonomy" id="112525"/>
    <lineage>
        <taxon>Eukaryota</taxon>
        <taxon>Metazoa</taxon>
        <taxon>Spiralia</taxon>
        <taxon>Lophotrochozoa</taxon>
        <taxon>Mollusca</taxon>
        <taxon>Gastropoda</taxon>
        <taxon>Heterobranchia</taxon>
        <taxon>Euthyneura</taxon>
        <taxon>Panpulmonata</taxon>
        <taxon>Hygrophila</taxon>
        <taxon>Lymnaeoidea</taxon>
        <taxon>Planorbidae</taxon>
        <taxon>Biomphalaria</taxon>
    </lineage>
</organism>
<gene>
    <name evidence="1" type="ORF">Bpfe_021864</name>
</gene>
<dbReference type="EMBL" id="JASAOG010000134">
    <property type="protein sequence ID" value="KAK0048755.1"/>
    <property type="molecule type" value="Genomic_DNA"/>
</dbReference>
<reference evidence="1" key="1">
    <citation type="journal article" date="2023" name="PLoS Negl. Trop. Dis.">
        <title>A genome sequence for Biomphalaria pfeifferi, the major vector snail for the human-infecting parasite Schistosoma mansoni.</title>
        <authorList>
            <person name="Bu L."/>
            <person name="Lu L."/>
            <person name="Laidemitt M.R."/>
            <person name="Zhang S.M."/>
            <person name="Mutuku M."/>
            <person name="Mkoji G."/>
            <person name="Steinauer M."/>
            <person name="Loker E.S."/>
        </authorList>
    </citation>
    <scope>NUCLEOTIDE SEQUENCE</scope>
    <source>
        <strain evidence="1">KasaAsao</strain>
    </source>
</reference>
<feature type="non-terminal residue" evidence="1">
    <location>
        <position position="1"/>
    </location>
</feature>
<sequence length="80" mass="9303">SLRLPDFKSQRDLDLLTPRDEGSQIKVGMKRVGPLPQMCIPADVVYQQTVYTSRRCIPADFVYQQTLYHCMSRVDRDRKA</sequence>
<name>A0AAD8F2E1_BIOPF</name>
<evidence type="ECO:0000313" key="2">
    <source>
        <dbReference type="Proteomes" id="UP001233172"/>
    </source>
</evidence>
<protein>
    <submittedName>
        <fullName evidence="1">Uncharacterized protein</fullName>
    </submittedName>
</protein>
<keyword evidence="2" id="KW-1185">Reference proteome</keyword>
<comment type="caution">
    <text evidence="1">The sequence shown here is derived from an EMBL/GenBank/DDBJ whole genome shotgun (WGS) entry which is preliminary data.</text>
</comment>
<proteinExistence type="predicted"/>
<dbReference type="AlphaFoldDB" id="A0AAD8F2E1"/>
<accession>A0AAD8F2E1</accession>
<reference evidence="1" key="2">
    <citation type="submission" date="2023-04" db="EMBL/GenBank/DDBJ databases">
        <authorList>
            <person name="Bu L."/>
            <person name="Lu L."/>
            <person name="Laidemitt M.R."/>
            <person name="Zhang S.M."/>
            <person name="Mutuku M."/>
            <person name="Mkoji G."/>
            <person name="Steinauer M."/>
            <person name="Loker E.S."/>
        </authorList>
    </citation>
    <scope>NUCLEOTIDE SEQUENCE</scope>
    <source>
        <strain evidence="1">KasaAsao</strain>
        <tissue evidence="1">Whole Snail</tissue>
    </source>
</reference>
<dbReference type="Proteomes" id="UP001233172">
    <property type="component" value="Unassembled WGS sequence"/>
</dbReference>
<evidence type="ECO:0000313" key="1">
    <source>
        <dbReference type="EMBL" id="KAK0048755.1"/>
    </source>
</evidence>